<keyword evidence="5" id="KW-0812">Transmembrane</keyword>
<dbReference type="Proteomes" id="UP000057609">
    <property type="component" value="Chromosome"/>
</dbReference>
<dbReference type="GO" id="GO:0009279">
    <property type="term" value="C:cell outer membrane"/>
    <property type="evidence" value="ECO:0007669"/>
    <property type="project" value="UniProtKB-SubCell"/>
</dbReference>
<dbReference type="PANTHER" id="PTHR30026:SF23">
    <property type="entry name" value="TO APRF-PUTATIVE OUTER MEMBRANE EFFLUX PROTEIN OR SECRETED ALKALINE PHOSPHATASE-RELATED"/>
    <property type="match status" value="1"/>
</dbReference>
<dbReference type="SUPFAM" id="SSF56954">
    <property type="entry name" value="Outer membrane efflux proteins (OEP)"/>
    <property type="match status" value="1"/>
</dbReference>
<dbReference type="HOGENOM" id="CLU_022604_2_0_7"/>
<dbReference type="GO" id="GO:0015288">
    <property type="term" value="F:porin activity"/>
    <property type="evidence" value="ECO:0007669"/>
    <property type="project" value="TreeGrafter"/>
</dbReference>
<evidence type="ECO:0000256" key="6">
    <source>
        <dbReference type="ARBA" id="ARBA00023136"/>
    </source>
</evidence>
<evidence type="ECO:0000313" key="10">
    <source>
        <dbReference type="Proteomes" id="UP000057609"/>
    </source>
</evidence>
<feature type="chain" id="PRO_5002100165" evidence="8">
    <location>
        <begin position="20"/>
        <end position="497"/>
    </location>
</feature>
<evidence type="ECO:0000256" key="5">
    <source>
        <dbReference type="ARBA" id="ARBA00022692"/>
    </source>
</evidence>
<organism evidence="9 10">
    <name type="scientific">Geobacter pickeringii</name>
    <dbReference type="NCBI Taxonomy" id="345632"/>
    <lineage>
        <taxon>Bacteria</taxon>
        <taxon>Pseudomonadati</taxon>
        <taxon>Thermodesulfobacteriota</taxon>
        <taxon>Desulfuromonadia</taxon>
        <taxon>Geobacterales</taxon>
        <taxon>Geobacteraceae</taxon>
        <taxon>Geobacter</taxon>
    </lineage>
</organism>
<dbReference type="STRING" id="345632.GPICK_07960"/>
<evidence type="ECO:0000256" key="7">
    <source>
        <dbReference type="ARBA" id="ARBA00023237"/>
    </source>
</evidence>
<comment type="subcellular location">
    <subcellularLocation>
        <location evidence="1">Cell outer membrane</location>
    </subcellularLocation>
</comment>
<comment type="similarity">
    <text evidence="2">Belongs to the outer membrane factor (OMF) (TC 1.B.17) family.</text>
</comment>
<protein>
    <submittedName>
        <fullName evidence="9">RND transporter</fullName>
    </submittedName>
</protein>
<proteinExistence type="inferred from homology"/>
<dbReference type="GO" id="GO:1990281">
    <property type="term" value="C:efflux pump complex"/>
    <property type="evidence" value="ECO:0007669"/>
    <property type="project" value="TreeGrafter"/>
</dbReference>
<evidence type="ECO:0000256" key="8">
    <source>
        <dbReference type="SAM" id="SignalP"/>
    </source>
</evidence>
<keyword evidence="8" id="KW-0732">Signal</keyword>
<keyword evidence="7" id="KW-0998">Cell outer membrane</keyword>
<sequence>MKRVVAVLVVGFWAANAAAGEGELRLTLKEAIRSAVEKNIDVKAELYNPAISEADIRLNQGIYNPLLSVFTNFQYAVTQSASTFFTDVNRQKTFELNPGVSQLMPTGGTVGLAFNNTYTNTNTRFSPGEYWNSDLTLSLSQPLLKNFGREPTELAILVARNGKEGSVEQFKSKLMDTVARVRTEYNKLYSLREDLEVKRASLELARKILSDTKAQVKAGVLPAMEILNAEFGVASREKDVIDAERGVKDQNDVLRVLLQISTSDELVPVDVPTKEAVATNAGELVRQALDNRPELKAQRIALKTNELQTRVARNRTLPDLALTASAAVTGLDRHYNRDLEKMSTADYPVWGVGFKFEYPLGNDAARNDYIKSRLKADQTRTQIRSLEANVENEVKSAVRGIETNYKQIDVTDRGRAFAEERLRSFIKKNQVGLATTKDVLDVENDLAVAKSNQIKALTGYNDAITQLWRATGEILDRLGVRVTEKDGDALYDQMAHD</sequence>
<keyword evidence="10" id="KW-1185">Reference proteome</keyword>
<dbReference type="InterPro" id="IPR051906">
    <property type="entry name" value="TolC-like"/>
</dbReference>
<dbReference type="PANTHER" id="PTHR30026">
    <property type="entry name" value="OUTER MEMBRANE PROTEIN TOLC"/>
    <property type="match status" value="1"/>
</dbReference>
<keyword evidence="3" id="KW-0813">Transport</keyword>
<dbReference type="GO" id="GO:0015562">
    <property type="term" value="F:efflux transmembrane transporter activity"/>
    <property type="evidence" value="ECO:0007669"/>
    <property type="project" value="InterPro"/>
</dbReference>
<dbReference type="EMBL" id="CP009788">
    <property type="protein sequence ID" value="AJE03295.1"/>
    <property type="molecule type" value="Genomic_DNA"/>
</dbReference>
<dbReference type="RefSeq" id="WP_039741964.1">
    <property type="nucleotide sequence ID" value="NZ_CP009788.1"/>
</dbReference>
<dbReference type="AlphaFoldDB" id="A0A0B5BFI8"/>
<dbReference type="KEGG" id="gpi:GPICK_07960"/>
<gene>
    <name evidence="9" type="ORF">GPICK_07960</name>
</gene>
<dbReference type="Gene3D" id="1.20.1600.10">
    <property type="entry name" value="Outer membrane efflux proteins (OEP)"/>
    <property type="match status" value="1"/>
</dbReference>
<evidence type="ECO:0000313" key="9">
    <source>
        <dbReference type="EMBL" id="AJE03295.1"/>
    </source>
</evidence>
<evidence type="ECO:0000256" key="3">
    <source>
        <dbReference type="ARBA" id="ARBA00022448"/>
    </source>
</evidence>
<dbReference type="Pfam" id="PF02321">
    <property type="entry name" value="OEP"/>
    <property type="match status" value="2"/>
</dbReference>
<evidence type="ECO:0000256" key="2">
    <source>
        <dbReference type="ARBA" id="ARBA00007613"/>
    </source>
</evidence>
<dbReference type="InterPro" id="IPR003423">
    <property type="entry name" value="OMP_efflux"/>
</dbReference>
<evidence type="ECO:0000256" key="4">
    <source>
        <dbReference type="ARBA" id="ARBA00022452"/>
    </source>
</evidence>
<dbReference type="OrthoDB" id="127236at2"/>
<feature type="signal peptide" evidence="8">
    <location>
        <begin position="1"/>
        <end position="19"/>
    </location>
</feature>
<reference evidence="9 10" key="1">
    <citation type="journal article" date="2015" name="Genome Announc.">
        <title>Complete Genome of Geobacter pickeringii G13T, a Metal-Reducing Isolate from Sedimentary Kaolin Deposits.</title>
        <authorList>
            <person name="Badalamenti J.P."/>
            <person name="Bond D.R."/>
        </authorList>
    </citation>
    <scope>NUCLEOTIDE SEQUENCE [LARGE SCALE GENOMIC DNA]</scope>
    <source>
        <strain evidence="9 10">G13</strain>
    </source>
</reference>
<keyword evidence="4" id="KW-1134">Transmembrane beta strand</keyword>
<accession>A0A0B5BFI8</accession>
<keyword evidence="6" id="KW-0472">Membrane</keyword>
<name>A0A0B5BFI8_9BACT</name>
<evidence type="ECO:0000256" key="1">
    <source>
        <dbReference type="ARBA" id="ARBA00004442"/>
    </source>
</evidence>